<organism evidence="2 3">
    <name type="scientific">Actinokineospora globicatena</name>
    <dbReference type="NCBI Taxonomy" id="103729"/>
    <lineage>
        <taxon>Bacteria</taxon>
        <taxon>Bacillati</taxon>
        <taxon>Actinomycetota</taxon>
        <taxon>Actinomycetes</taxon>
        <taxon>Pseudonocardiales</taxon>
        <taxon>Pseudonocardiaceae</taxon>
        <taxon>Actinokineospora</taxon>
    </lineage>
</organism>
<keyword evidence="3" id="KW-1185">Reference proteome</keyword>
<dbReference type="EMBL" id="BSSD01000003">
    <property type="protein sequence ID" value="GLW91697.1"/>
    <property type="molecule type" value="Genomic_DNA"/>
</dbReference>
<evidence type="ECO:0000313" key="3">
    <source>
        <dbReference type="Proteomes" id="UP001165042"/>
    </source>
</evidence>
<gene>
    <name evidence="2" type="ORF">Aglo03_25130</name>
</gene>
<evidence type="ECO:0000313" key="2">
    <source>
        <dbReference type="EMBL" id="GLW91697.1"/>
    </source>
</evidence>
<comment type="caution">
    <text evidence="2">The sequence shown here is derived from an EMBL/GenBank/DDBJ whole genome shotgun (WGS) entry which is preliminary data.</text>
</comment>
<dbReference type="Proteomes" id="UP001165042">
    <property type="component" value="Unassembled WGS sequence"/>
</dbReference>
<sequence length="81" mass="8528">MSLPSEDREAPLEHQQGATPTCADAVCGELTVTYDIRYVDGAEGDRVAAAQAKAISALLSWLATRDDTAGDHVDPPEGRSS</sequence>
<reference evidence="2" key="1">
    <citation type="submission" date="2023-02" db="EMBL/GenBank/DDBJ databases">
        <title>Actinokineospora globicatena NBRC 15670.</title>
        <authorList>
            <person name="Ichikawa N."/>
            <person name="Sato H."/>
            <person name="Tonouchi N."/>
        </authorList>
    </citation>
    <scope>NUCLEOTIDE SEQUENCE</scope>
    <source>
        <strain evidence="2">NBRC 15670</strain>
    </source>
</reference>
<proteinExistence type="predicted"/>
<name>A0A9W6V7U7_9PSEU</name>
<evidence type="ECO:0000256" key="1">
    <source>
        <dbReference type="SAM" id="MobiDB-lite"/>
    </source>
</evidence>
<dbReference type="AlphaFoldDB" id="A0A9W6V7U7"/>
<feature type="compositionally biased region" description="Basic and acidic residues" evidence="1">
    <location>
        <begin position="1"/>
        <end position="12"/>
    </location>
</feature>
<protein>
    <submittedName>
        <fullName evidence="2">Uncharacterized protein</fullName>
    </submittedName>
</protein>
<accession>A0A9W6V7U7</accession>
<feature type="region of interest" description="Disordered" evidence="1">
    <location>
        <begin position="1"/>
        <end position="21"/>
    </location>
</feature>